<keyword evidence="2" id="KW-1185">Reference proteome</keyword>
<dbReference type="Proteomes" id="UP001150925">
    <property type="component" value="Unassembled WGS sequence"/>
</dbReference>
<name>A0A9W8AQT7_9FUNG</name>
<evidence type="ECO:0000313" key="2">
    <source>
        <dbReference type="Proteomes" id="UP001150925"/>
    </source>
</evidence>
<protein>
    <submittedName>
        <fullName evidence="1">Uncharacterized protein</fullName>
    </submittedName>
</protein>
<evidence type="ECO:0000313" key="1">
    <source>
        <dbReference type="EMBL" id="KAJ1956753.1"/>
    </source>
</evidence>
<organism evidence="1 2">
    <name type="scientific">Dispira parvispora</name>
    <dbReference type="NCBI Taxonomy" id="1520584"/>
    <lineage>
        <taxon>Eukaryota</taxon>
        <taxon>Fungi</taxon>
        <taxon>Fungi incertae sedis</taxon>
        <taxon>Zoopagomycota</taxon>
        <taxon>Kickxellomycotina</taxon>
        <taxon>Dimargaritomycetes</taxon>
        <taxon>Dimargaritales</taxon>
        <taxon>Dimargaritaceae</taxon>
        <taxon>Dispira</taxon>
    </lineage>
</organism>
<proteinExistence type="predicted"/>
<dbReference type="AlphaFoldDB" id="A0A9W8AQT7"/>
<comment type="caution">
    <text evidence="1">The sequence shown here is derived from an EMBL/GenBank/DDBJ whole genome shotgun (WGS) entry which is preliminary data.</text>
</comment>
<dbReference type="OrthoDB" id="5518223at2759"/>
<sequence>MSAIVREIFAKRGAPPVAKLFSGEQNLSALLSIFENRGVGRRVAPTTWADKKFSDCYYIVKEHTPGQDAEHSTVMVKKHWRGQDLDEKLKRVGLSKKRQWYIVDFAKPKCLE</sequence>
<reference evidence="1" key="1">
    <citation type="submission" date="2022-07" db="EMBL/GenBank/DDBJ databases">
        <title>Phylogenomic reconstructions and comparative analyses of Kickxellomycotina fungi.</title>
        <authorList>
            <person name="Reynolds N.K."/>
            <person name="Stajich J.E."/>
            <person name="Barry K."/>
            <person name="Grigoriev I.V."/>
            <person name="Crous P."/>
            <person name="Smith M.E."/>
        </authorList>
    </citation>
    <scope>NUCLEOTIDE SEQUENCE</scope>
    <source>
        <strain evidence="1">RSA 1196</strain>
    </source>
</reference>
<dbReference type="Pfam" id="PF16053">
    <property type="entry name" value="MRP-S34"/>
    <property type="match status" value="1"/>
</dbReference>
<accession>A0A9W8AQT7</accession>
<dbReference type="GO" id="GO:0003735">
    <property type="term" value="F:structural constituent of ribosome"/>
    <property type="evidence" value="ECO:0007669"/>
    <property type="project" value="InterPro"/>
</dbReference>
<gene>
    <name evidence="1" type="ORF">IWQ62_005235</name>
</gene>
<dbReference type="EMBL" id="JANBPY010002066">
    <property type="protein sequence ID" value="KAJ1956753.1"/>
    <property type="molecule type" value="Genomic_DNA"/>
</dbReference>
<dbReference type="InterPro" id="IPR032053">
    <property type="entry name" value="Ribosomal_mS34"/>
</dbReference>
<dbReference type="GO" id="GO:0005739">
    <property type="term" value="C:mitochondrion"/>
    <property type="evidence" value="ECO:0007669"/>
    <property type="project" value="InterPro"/>
</dbReference>